<feature type="compositionally biased region" description="Acidic residues" evidence="1">
    <location>
        <begin position="63"/>
        <end position="77"/>
    </location>
</feature>
<reference evidence="2 3" key="1">
    <citation type="submission" date="2017-03" db="EMBL/GenBank/DDBJ databases">
        <title>Genomes of endolithic fungi from Antarctica.</title>
        <authorList>
            <person name="Coleine C."/>
            <person name="Masonjones S."/>
            <person name="Stajich J.E."/>
        </authorList>
    </citation>
    <scope>NUCLEOTIDE SEQUENCE [LARGE SCALE GENOMIC DNA]</scope>
    <source>
        <strain evidence="2 3">CCFEE 5184</strain>
    </source>
</reference>
<evidence type="ECO:0000313" key="3">
    <source>
        <dbReference type="Proteomes" id="UP000309340"/>
    </source>
</evidence>
<comment type="caution">
    <text evidence="2">The sequence shown here is derived from an EMBL/GenBank/DDBJ whole genome shotgun (WGS) entry which is preliminary data.</text>
</comment>
<proteinExistence type="predicted"/>
<feature type="region of interest" description="Disordered" evidence="1">
    <location>
        <begin position="51"/>
        <end position="77"/>
    </location>
</feature>
<dbReference type="OrthoDB" id="3905599at2759"/>
<feature type="compositionally biased region" description="Low complexity" evidence="1">
    <location>
        <begin position="51"/>
        <end position="60"/>
    </location>
</feature>
<protein>
    <submittedName>
        <fullName evidence="2">Uncharacterized protein</fullName>
    </submittedName>
</protein>
<accession>A0A4V5NFQ9</accession>
<organism evidence="2 3">
    <name type="scientific">Friedmanniomyces simplex</name>
    <dbReference type="NCBI Taxonomy" id="329884"/>
    <lineage>
        <taxon>Eukaryota</taxon>
        <taxon>Fungi</taxon>
        <taxon>Dikarya</taxon>
        <taxon>Ascomycota</taxon>
        <taxon>Pezizomycotina</taxon>
        <taxon>Dothideomycetes</taxon>
        <taxon>Dothideomycetidae</taxon>
        <taxon>Mycosphaerellales</taxon>
        <taxon>Teratosphaeriaceae</taxon>
        <taxon>Friedmanniomyces</taxon>
    </lineage>
</organism>
<dbReference type="EMBL" id="NAJQ01000918">
    <property type="protein sequence ID" value="TKA63709.1"/>
    <property type="molecule type" value="Genomic_DNA"/>
</dbReference>
<sequence>MSDEVVTDSHNAAGTHIAPEVRLTRQFTLYARCCSRLWLTLTILISVHRSSLSSPSSSKSFPTEEEEAEEEEDSKMEADEEELCYRCLDRLACAVWRLPSTNLVLSGDCALSRRQRRERRGLEGNLMDVLGLEEQRVGGRVVRRLVRGSEGQRVEEAMEKEMGQASQGPEKARRRVRGGAERSIF</sequence>
<dbReference type="AlphaFoldDB" id="A0A4V5NFQ9"/>
<evidence type="ECO:0000256" key="1">
    <source>
        <dbReference type="SAM" id="MobiDB-lite"/>
    </source>
</evidence>
<name>A0A4V5NFQ9_9PEZI</name>
<feature type="region of interest" description="Disordered" evidence="1">
    <location>
        <begin position="151"/>
        <end position="185"/>
    </location>
</feature>
<keyword evidence="3" id="KW-1185">Reference proteome</keyword>
<evidence type="ECO:0000313" key="2">
    <source>
        <dbReference type="EMBL" id="TKA63709.1"/>
    </source>
</evidence>
<gene>
    <name evidence="2" type="ORF">B0A55_10389</name>
</gene>
<dbReference type="Proteomes" id="UP000309340">
    <property type="component" value="Unassembled WGS sequence"/>
</dbReference>
<feature type="compositionally biased region" description="Basic and acidic residues" evidence="1">
    <location>
        <begin position="151"/>
        <end position="162"/>
    </location>
</feature>